<keyword evidence="2" id="KW-1185">Reference proteome</keyword>
<comment type="caution">
    <text evidence="1">The sequence shown here is derived from an EMBL/GenBank/DDBJ whole genome shotgun (WGS) entry which is preliminary data.</text>
</comment>
<proteinExistence type="predicted"/>
<name>A0A7J7UCT1_MYOMY</name>
<protein>
    <submittedName>
        <fullName evidence="1">Uncharacterized protein</fullName>
    </submittedName>
</protein>
<gene>
    <name evidence="1" type="ORF">mMyoMyo1_008739</name>
</gene>
<dbReference type="EMBL" id="JABWUV010000013">
    <property type="protein sequence ID" value="KAF6310680.1"/>
    <property type="molecule type" value="Genomic_DNA"/>
</dbReference>
<evidence type="ECO:0000313" key="2">
    <source>
        <dbReference type="Proteomes" id="UP000527355"/>
    </source>
</evidence>
<dbReference type="Proteomes" id="UP000527355">
    <property type="component" value="Unassembled WGS sequence"/>
</dbReference>
<dbReference type="AlphaFoldDB" id="A0A7J7UCT1"/>
<evidence type="ECO:0000313" key="1">
    <source>
        <dbReference type="EMBL" id="KAF6310680.1"/>
    </source>
</evidence>
<reference evidence="1 2" key="1">
    <citation type="journal article" date="2020" name="Nature">
        <title>Six reference-quality genomes reveal evolution of bat adaptations.</title>
        <authorList>
            <person name="Jebb D."/>
            <person name="Huang Z."/>
            <person name="Pippel M."/>
            <person name="Hughes G.M."/>
            <person name="Lavrichenko K."/>
            <person name="Devanna P."/>
            <person name="Winkler S."/>
            <person name="Jermiin L.S."/>
            <person name="Skirmuntt E.C."/>
            <person name="Katzourakis A."/>
            <person name="Burkitt-Gray L."/>
            <person name="Ray D.A."/>
            <person name="Sullivan K.A.M."/>
            <person name="Roscito J.G."/>
            <person name="Kirilenko B.M."/>
            <person name="Davalos L.M."/>
            <person name="Corthals A.P."/>
            <person name="Power M.L."/>
            <person name="Jones G."/>
            <person name="Ransome R.D."/>
            <person name="Dechmann D.K.N."/>
            <person name="Locatelli A.G."/>
            <person name="Puechmaille S.J."/>
            <person name="Fedrigo O."/>
            <person name="Jarvis E.D."/>
            <person name="Hiller M."/>
            <person name="Vernes S.C."/>
            <person name="Myers E.W."/>
            <person name="Teeling E.C."/>
        </authorList>
    </citation>
    <scope>NUCLEOTIDE SEQUENCE [LARGE SCALE GENOMIC DNA]</scope>
    <source>
        <strain evidence="1">MMyoMyo1</strain>
        <tissue evidence="1">Flight muscle</tissue>
    </source>
</reference>
<accession>A0A7J7UCT1</accession>
<organism evidence="1 2">
    <name type="scientific">Myotis myotis</name>
    <name type="common">Greater mouse-eared bat</name>
    <name type="synonym">Vespertilio myotis</name>
    <dbReference type="NCBI Taxonomy" id="51298"/>
    <lineage>
        <taxon>Eukaryota</taxon>
        <taxon>Metazoa</taxon>
        <taxon>Chordata</taxon>
        <taxon>Craniata</taxon>
        <taxon>Vertebrata</taxon>
        <taxon>Euteleostomi</taxon>
        <taxon>Mammalia</taxon>
        <taxon>Eutheria</taxon>
        <taxon>Laurasiatheria</taxon>
        <taxon>Chiroptera</taxon>
        <taxon>Yangochiroptera</taxon>
        <taxon>Vespertilionidae</taxon>
        <taxon>Myotis</taxon>
    </lineage>
</organism>
<sequence length="160" mass="18543">MFEIQSPEMTFKLKSAVRASRVGCRSFAQLQFSRSQRRALDDGPWNDAAYFAGFSAPACPLPCWVPRWWNQWEIHYLLPSHLFFFFFLQRGREKDRELETSMRNIDQLPPAHLPLGMCPQPRYMPLTGIEPGTFQSTGRRSIHPAKPVSALLISYWVLIV</sequence>